<dbReference type="CDD" id="cd02696">
    <property type="entry name" value="MurNAc-LAA"/>
    <property type="match status" value="1"/>
</dbReference>
<dbReference type="GO" id="GO:0009253">
    <property type="term" value="P:peptidoglycan catabolic process"/>
    <property type="evidence" value="ECO:0007669"/>
    <property type="project" value="InterPro"/>
</dbReference>
<evidence type="ECO:0000313" key="5">
    <source>
        <dbReference type="EMBL" id="SNZ03492.1"/>
    </source>
</evidence>
<dbReference type="GO" id="GO:0030288">
    <property type="term" value="C:outer membrane-bounded periplasmic space"/>
    <property type="evidence" value="ECO:0007669"/>
    <property type="project" value="TreeGrafter"/>
</dbReference>
<dbReference type="InterPro" id="IPR002508">
    <property type="entry name" value="MurNAc-LAA_cat"/>
</dbReference>
<dbReference type="OrthoDB" id="9806267at2"/>
<dbReference type="SMART" id="SM00646">
    <property type="entry name" value="Ami_3"/>
    <property type="match status" value="1"/>
</dbReference>
<dbReference type="GO" id="GO:0008745">
    <property type="term" value="F:N-acetylmuramoyl-L-alanine amidase activity"/>
    <property type="evidence" value="ECO:0007669"/>
    <property type="project" value="InterPro"/>
</dbReference>
<dbReference type="Gene3D" id="3.40.630.40">
    <property type="entry name" value="Zn-dependent exopeptidases"/>
    <property type="match status" value="1"/>
</dbReference>
<dbReference type="PANTHER" id="PTHR30404:SF0">
    <property type="entry name" value="N-ACETYLMURAMOYL-L-ALANINE AMIDASE AMIC"/>
    <property type="match status" value="1"/>
</dbReference>
<dbReference type="AlphaFoldDB" id="A0A285N224"/>
<proteinExistence type="predicted"/>
<feature type="signal peptide" evidence="3">
    <location>
        <begin position="1"/>
        <end position="28"/>
    </location>
</feature>
<dbReference type="Pfam" id="PF01520">
    <property type="entry name" value="Amidase_3"/>
    <property type="match status" value="1"/>
</dbReference>
<evidence type="ECO:0000313" key="6">
    <source>
        <dbReference type="Proteomes" id="UP000219356"/>
    </source>
</evidence>
<dbReference type="SUPFAM" id="SSF53187">
    <property type="entry name" value="Zn-dependent exopeptidases"/>
    <property type="match status" value="1"/>
</dbReference>
<dbReference type="Proteomes" id="UP000219356">
    <property type="component" value="Unassembled WGS sequence"/>
</dbReference>
<dbReference type="Gene3D" id="2.30.30.40">
    <property type="entry name" value="SH3 Domains"/>
    <property type="match status" value="1"/>
</dbReference>
<keyword evidence="3" id="KW-0732">Signal</keyword>
<dbReference type="EMBL" id="OBEK01000001">
    <property type="protein sequence ID" value="SNZ03492.1"/>
    <property type="molecule type" value="Genomic_DNA"/>
</dbReference>
<dbReference type="InterPro" id="IPR003646">
    <property type="entry name" value="SH3-like_bac-type"/>
</dbReference>
<keyword evidence="1" id="KW-0378">Hydrolase</keyword>
<dbReference type="SMART" id="SM00287">
    <property type="entry name" value="SH3b"/>
    <property type="match status" value="1"/>
</dbReference>
<name>A0A285N224_9BACI</name>
<organism evidence="5 6">
    <name type="scientific">Terribacillus aidingensis</name>
    <dbReference type="NCBI Taxonomy" id="586416"/>
    <lineage>
        <taxon>Bacteria</taxon>
        <taxon>Bacillati</taxon>
        <taxon>Bacillota</taxon>
        <taxon>Bacilli</taxon>
        <taxon>Bacillales</taxon>
        <taxon>Bacillaceae</taxon>
        <taxon>Terribacillus</taxon>
    </lineage>
</organism>
<dbReference type="Pfam" id="PF08239">
    <property type="entry name" value="SH3_3"/>
    <property type="match status" value="1"/>
</dbReference>
<dbReference type="PANTHER" id="PTHR30404">
    <property type="entry name" value="N-ACETYLMURAMOYL-L-ALANINE AMIDASE"/>
    <property type="match status" value="1"/>
</dbReference>
<evidence type="ECO:0000256" key="3">
    <source>
        <dbReference type="SAM" id="SignalP"/>
    </source>
</evidence>
<dbReference type="GO" id="GO:0071555">
    <property type="term" value="P:cell wall organization"/>
    <property type="evidence" value="ECO:0007669"/>
    <property type="project" value="UniProtKB-KW"/>
</dbReference>
<reference evidence="6" key="1">
    <citation type="submission" date="2017-09" db="EMBL/GenBank/DDBJ databases">
        <authorList>
            <person name="Varghese N."/>
            <person name="Submissions S."/>
        </authorList>
    </citation>
    <scope>NUCLEOTIDE SEQUENCE [LARGE SCALE GENOMIC DNA]</scope>
    <source>
        <strain evidence="6">CGMCC 1.8913</strain>
    </source>
</reference>
<evidence type="ECO:0000259" key="4">
    <source>
        <dbReference type="PROSITE" id="PS51781"/>
    </source>
</evidence>
<protein>
    <submittedName>
        <fullName evidence="5">N-acetylmuramoyl-L-alanine amidase</fullName>
    </submittedName>
</protein>
<accession>A0A285N224</accession>
<dbReference type="RefSeq" id="WP_097038713.1">
    <property type="nucleotide sequence ID" value="NZ_OBEK01000001.1"/>
</dbReference>
<dbReference type="STRING" id="586416.GZ22_13760"/>
<keyword evidence="2" id="KW-0961">Cell wall biogenesis/degradation</keyword>
<feature type="domain" description="SH3b" evidence="4">
    <location>
        <begin position="29"/>
        <end position="92"/>
    </location>
</feature>
<sequence length="285" mass="30297">MHTAMKVALPILFILVAILFILPTQADASTSQTGQTTANLNIRAAPTTDAAILGKFPAGTQFQYIDRGDGWGQITIHSQTGFVSLDYVTSVQMQAAPAPEEPSEPAHHPIRKIIIDPGHGGKDPGAIGNDTVEKSVALSISKRLQNQLLHNGFDVKMTRSEDIFIPLADRASISNNWGADIFVSVHANSATTSAAQGLESYYYGSSSSGKQLASSIQTALAANTDNGDRGTRSSDFYVLRHTSMPAVLVETGFTSNPTDAVLLKDTGYQDKVANSIADGIKNYAS</sequence>
<gene>
    <name evidence="5" type="ORF">SAMN05421503_0376</name>
</gene>
<keyword evidence="6" id="KW-1185">Reference proteome</keyword>
<dbReference type="PROSITE" id="PS51781">
    <property type="entry name" value="SH3B"/>
    <property type="match status" value="1"/>
</dbReference>
<dbReference type="InterPro" id="IPR050695">
    <property type="entry name" value="N-acetylmuramoyl_amidase_3"/>
</dbReference>
<feature type="chain" id="PRO_5012267382" evidence="3">
    <location>
        <begin position="29"/>
        <end position="285"/>
    </location>
</feature>
<evidence type="ECO:0000256" key="1">
    <source>
        <dbReference type="ARBA" id="ARBA00022801"/>
    </source>
</evidence>
<evidence type="ECO:0000256" key="2">
    <source>
        <dbReference type="ARBA" id="ARBA00023316"/>
    </source>
</evidence>